<dbReference type="PANTHER" id="PTHR46623">
    <property type="entry name" value="CARBOXYMETHYLENEBUTENOLIDASE-RELATED"/>
    <property type="match status" value="1"/>
</dbReference>
<evidence type="ECO:0000313" key="4">
    <source>
        <dbReference type="Proteomes" id="UP000516369"/>
    </source>
</evidence>
<protein>
    <submittedName>
        <fullName evidence="3">Dienelactone hydrolase family protein</fullName>
    </submittedName>
</protein>
<reference evidence="3 4" key="1">
    <citation type="submission" date="2020-05" db="EMBL/GenBank/DDBJ databases">
        <title>Complete closed genome sequence of Defluviicoccus vanus.</title>
        <authorList>
            <person name="Bessarab I."/>
            <person name="Arumugam K."/>
            <person name="Maszenan A.M."/>
            <person name="Seviour R.J."/>
            <person name="Williams R.B."/>
        </authorList>
    </citation>
    <scope>NUCLEOTIDE SEQUENCE [LARGE SCALE GENOMIC DNA]</scope>
    <source>
        <strain evidence="3 4">Ben 114</strain>
    </source>
</reference>
<organism evidence="3 4">
    <name type="scientific">Defluviicoccus vanus</name>
    <dbReference type="NCBI Taxonomy" id="111831"/>
    <lineage>
        <taxon>Bacteria</taxon>
        <taxon>Pseudomonadati</taxon>
        <taxon>Pseudomonadota</taxon>
        <taxon>Alphaproteobacteria</taxon>
        <taxon>Rhodospirillales</taxon>
        <taxon>Rhodospirillaceae</taxon>
        <taxon>Defluviicoccus</taxon>
    </lineage>
</organism>
<proteinExistence type="predicted"/>
<dbReference type="AlphaFoldDB" id="A0A7H1N198"/>
<dbReference type="InterPro" id="IPR051049">
    <property type="entry name" value="Dienelactone_hydrolase-like"/>
</dbReference>
<dbReference type="Gene3D" id="3.40.50.1820">
    <property type="entry name" value="alpha/beta hydrolase"/>
    <property type="match status" value="1"/>
</dbReference>
<dbReference type="Pfam" id="PF01738">
    <property type="entry name" value="DLH"/>
    <property type="match status" value="1"/>
</dbReference>
<accession>A0A7H1N198</accession>
<feature type="domain" description="Dienelactone hydrolase" evidence="2">
    <location>
        <begin position="51"/>
        <end position="253"/>
    </location>
</feature>
<dbReference type="GO" id="GO:0016787">
    <property type="term" value="F:hydrolase activity"/>
    <property type="evidence" value="ECO:0007669"/>
    <property type="project" value="UniProtKB-KW"/>
</dbReference>
<feature type="chain" id="PRO_5028951258" evidence="1">
    <location>
        <begin position="22"/>
        <end position="257"/>
    </location>
</feature>
<feature type="signal peptide" evidence="1">
    <location>
        <begin position="1"/>
        <end position="21"/>
    </location>
</feature>
<dbReference type="InterPro" id="IPR002925">
    <property type="entry name" value="Dienelactn_hydro"/>
</dbReference>
<dbReference type="RefSeq" id="WP_190262986.1">
    <property type="nucleotide sequence ID" value="NZ_CP053923.1"/>
</dbReference>
<dbReference type="Proteomes" id="UP000516369">
    <property type="component" value="Chromosome"/>
</dbReference>
<sequence>MTQTWSRRVVVRSLGAGLPLAAVLADATLARAAAATLSEVSIPVAGGQPLRASLALPAKLPAPTVMLIHEWWGLNDQIKAVAAELAQAGYMALAVDLYDGKQAGSAEEAGTLMKAVDAAVAESQVAAGVDWLRAETRSTGKVGTVGWCFGGGWSLRASVARPVDATVVYYGDVSLPAARLARLQGPVVGHFANRDQWINRAMVEGFERAMAEVGKTLTVYWYDADHAFANPTGARYDAEDAKLAWERTLDFYHANLR</sequence>
<dbReference type="InterPro" id="IPR029058">
    <property type="entry name" value="AB_hydrolase_fold"/>
</dbReference>
<dbReference type="InterPro" id="IPR006311">
    <property type="entry name" value="TAT_signal"/>
</dbReference>
<evidence type="ECO:0000313" key="3">
    <source>
        <dbReference type="EMBL" id="QNT69484.1"/>
    </source>
</evidence>
<keyword evidence="4" id="KW-1185">Reference proteome</keyword>
<dbReference type="PROSITE" id="PS51318">
    <property type="entry name" value="TAT"/>
    <property type="match status" value="1"/>
</dbReference>
<name>A0A7H1N198_9PROT</name>
<evidence type="ECO:0000256" key="1">
    <source>
        <dbReference type="SAM" id="SignalP"/>
    </source>
</evidence>
<keyword evidence="3" id="KW-0378">Hydrolase</keyword>
<dbReference type="SUPFAM" id="SSF53474">
    <property type="entry name" value="alpha/beta-Hydrolases"/>
    <property type="match status" value="1"/>
</dbReference>
<dbReference type="KEGG" id="dvn:HQ394_09275"/>
<dbReference type="EMBL" id="CP053923">
    <property type="protein sequence ID" value="QNT69484.1"/>
    <property type="molecule type" value="Genomic_DNA"/>
</dbReference>
<keyword evidence="1" id="KW-0732">Signal</keyword>
<gene>
    <name evidence="3" type="ORF">HQ394_09275</name>
</gene>
<dbReference type="PANTHER" id="PTHR46623:SF6">
    <property type="entry name" value="ALPHA_BETA-HYDROLASES SUPERFAMILY PROTEIN"/>
    <property type="match status" value="1"/>
</dbReference>
<evidence type="ECO:0000259" key="2">
    <source>
        <dbReference type="Pfam" id="PF01738"/>
    </source>
</evidence>